<dbReference type="SUPFAM" id="SSF51215">
    <property type="entry name" value="Regulatory protein AraC"/>
    <property type="match status" value="1"/>
</dbReference>
<dbReference type="GO" id="GO:0003677">
    <property type="term" value="F:DNA binding"/>
    <property type="evidence" value="ECO:0007669"/>
    <property type="project" value="UniProtKB-KW"/>
</dbReference>
<dbReference type="EMBL" id="VCEJ01000002">
    <property type="protein sequence ID" value="TLV03851.1"/>
    <property type="molecule type" value="Genomic_DNA"/>
</dbReference>
<dbReference type="Gene3D" id="2.60.120.10">
    <property type="entry name" value="Jelly Rolls"/>
    <property type="match status" value="1"/>
</dbReference>
<reference evidence="3 4" key="1">
    <citation type="submission" date="2019-05" db="EMBL/GenBank/DDBJ databases">
        <authorList>
            <person name="Qu J.-H."/>
        </authorList>
    </citation>
    <scope>NUCLEOTIDE SEQUENCE [LARGE SCALE GENOMIC DNA]</scope>
    <source>
        <strain evidence="3 4">T17</strain>
    </source>
</reference>
<sequence length="260" mass="30560">MSTIQFNARKKFHLLQAKTRNWETKPEHLEHYRIIFVMSGEGNFILADQIRNYARHGIIFLKPGQRVIFQEDRETEVFMIAFDTYLAEDFQRKKAYTPDFADTYKQAENLCNAPRLIQGKALQNEHDEQMINYLISQMSFEVIQRSVSHVKLIQGSVDLFVTILARNNFASKKIDEKASQQTVADGMIEYLRQELHQNKSIRIPELLMRFNISEEAANLCIMNKTGMSLRNFIFKYKADLFKSRMLKIDVLELSPYLRPH</sequence>
<keyword evidence="4" id="KW-1185">Reference proteome</keyword>
<evidence type="ECO:0000256" key="1">
    <source>
        <dbReference type="ARBA" id="ARBA00023125"/>
    </source>
</evidence>
<evidence type="ECO:0000313" key="3">
    <source>
        <dbReference type="EMBL" id="TLV03851.1"/>
    </source>
</evidence>
<dbReference type="AlphaFoldDB" id="A0A5R9L619"/>
<accession>A0A5R9L619</accession>
<dbReference type="InterPro" id="IPR014710">
    <property type="entry name" value="RmlC-like_jellyroll"/>
</dbReference>
<protein>
    <recommendedName>
        <fullName evidence="2">AraC-type arabinose-binding/dimerisation domain-containing protein</fullName>
    </recommendedName>
</protein>
<dbReference type="InterPro" id="IPR037923">
    <property type="entry name" value="HTH-like"/>
</dbReference>
<dbReference type="Proteomes" id="UP000306402">
    <property type="component" value="Unassembled WGS sequence"/>
</dbReference>
<organism evidence="3 4">
    <name type="scientific">Dyadobacter luticola</name>
    <dbReference type="NCBI Taxonomy" id="1979387"/>
    <lineage>
        <taxon>Bacteria</taxon>
        <taxon>Pseudomonadati</taxon>
        <taxon>Bacteroidota</taxon>
        <taxon>Cytophagia</taxon>
        <taxon>Cytophagales</taxon>
        <taxon>Spirosomataceae</taxon>
        <taxon>Dyadobacter</taxon>
    </lineage>
</organism>
<keyword evidence="1" id="KW-0238">DNA-binding</keyword>
<proteinExistence type="predicted"/>
<comment type="caution">
    <text evidence="3">The sequence shown here is derived from an EMBL/GenBank/DDBJ whole genome shotgun (WGS) entry which is preliminary data.</text>
</comment>
<name>A0A5R9L619_9BACT</name>
<feature type="domain" description="AraC-type arabinose-binding/dimerisation" evidence="2">
    <location>
        <begin position="16"/>
        <end position="115"/>
    </location>
</feature>
<evidence type="ECO:0000259" key="2">
    <source>
        <dbReference type="Pfam" id="PF02311"/>
    </source>
</evidence>
<gene>
    <name evidence="3" type="ORF">FEN17_09725</name>
</gene>
<evidence type="ECO:0000313" key="4">
    <source>
        <dbReference type="Proteomes" id="UP000306402"/>
    </source>
</evidence>
<dbReference type="OrthoDB" id="934214at2"/>
<dbReference type="InterPro" id="IPR003313">
    <property type="entry name" value="AraC-bd"/>
</dbReference>
<dbReference type="GO" id="GO:0006355">
    <property type="term" value="P:regulation of DNA-templated transcription"/>
    <property type="evidence" value="ECO:0007669"/>
    <property type="project" value="InterPro"/>
</dbReference>
<dbReference type="RefSeq" id="WP_138365060.1">
    <property type="nucleotide sequence ID" value="NZ_VCEJ01000002.1"/>
</dbReference>
<dbReference type="Pfam" id="PF02311">
    <property type="entry name" value="AraC_binding"/>
    <property type="match status" value="1"/>
</dbReference>